<evidence type="ECO:0000313" key="2">
    <source>
        <dbReference type="EMBL" id="CAL1369355.1"/>
    </source>
</evidence>
<evidence type="ECO:0000313" key="3">
    <source>
        <dbReference type="Proteomes" id="UP001497516"/>
    </source>
</evidence>
<protein>
    <recommendedName>
        <fullName evidence="1">Helitron helicase-like domain-containing protein</fullName>
    </recommendedName>
</protein>
<evidence type="ECO:0000259" key="1">
    <source>
        <dbReference type="Pfam" id="PF14214"/>
    </source>
</evidence>
<dbReference type="PANTHER" id="PTHR45786:SF74">
    <property type="entry name" value="ATP-DEPENDENT DNA HELICASE"/>
    <property type="match status" value="1"/>
</dbReference>
<sequence length="340" mass="39476">MNETRNRLDFYNQDREANPLRQSVVDGLQAMLDENNILVQTFCTARDRLNEGAIQQAHIRLLARRAGVGREYELPTSDEIAALIVEEAGEEMFGHDIIVQHRTLEMEQISMYHPSLMPLQYPILFPYGEDGWHPELFYYDGQFMEGDDDNGIGQRNMSQCDYYSYVLQTRLEQSNSFMLAGKLLQQYMVNAYALVEAERLAWIRNNQATLRAHYFQGLLDSFMRGDTDLELSGKHVILAASHTGSPRYKYENFQDAMAICRSLGYPDLFITFTCNANWPEIQLMSDLLALRGIKDPNRADAIARVYKMKLNQLMYEIKDRHIFGKTCARRFYLFLHAIHH</sequence>
<dbReference type="Pfam" id="PF14214">
    <property type="entry name" value="Helitron_like_N"/>
    <property type="match status" value="1"/>
</dbReference>
<gene>
    <name evidence="2" type="ORF">LTRI10_LOCUS12009</name>
</gene>
<dbReference type="PANTHER" id="PTHR45786">
    <property type="entry name" value="DNA BINDING PROTEIN-LIKE"/>
    <property type="match status" value="1"/>
</dbReference>
<accession>A0AAV2D9C3</accession>
<dbReference type="InterPro" id="IPR025476">
    <property type="entry name" value="Helitron_helicase-like"/>
</dbReference>
<dbReference type="Proteomes" id="UP001497516">
    <property type="component" value="Chromosome 2"/>
</dbReference>
<name>A0AAV2D9C3_9ROSI</name>
<organism evidence="2 3">
    <name type="scientific">Linum trigynum</name>
    <dbReference type="NCBI Taxonomy" id="586398"/>
    <lineage>
        <taxon>Eukaryota</taxon>
        <taxon>Viridiplantae</taxon>
        <taxon>Streptophyta</taxon>
        <taxon>Embryophyta</taxon>
        <taxon>Tracheophyta</taxon>
        <taxon>Spermatophyta</taxon>
        <taxon>Magnoliopsida</taxon>
        <taxon>eudicotyledons</taxon>
        <taxon>Gunneridae</taxon>
        <taxon>Pentapetalae</taxon>
        <taxon>rosids</taxon>
        <taxon>fabids</taxon>
        <taxon>Malpighiales</taxon>
        <taxon>Linaceae</taxon>
        <taxon>Linum</taxon>
    </lineage>
</organism>
<dbReference type="EMBL" id="OZ034815">
    <property type="protein sequence ID" value="CAL1369355.1"/>
    <property type="molecule type" value="Genomic_DNA"/>
</dbReference>
<proteinExistence type="predicted"/>
<keyword evidence="3" id="KW-1185">Reference proteome</keyword>
<feature type="domain" description="Helitron helicase-like" evidence="1">
    <location>
        <begin position="162"/>
        <end position="327"/>
    </location>
</feature>
<reference evidence="2 3" key="1">
    <citation type="submission" date="2024-04" db="EMBL/GenBank/DDBJ databases">
        <authorList>
            <person name="Fracassetti M."/>
        </authorList>
    </citation>
    <scope>NUCLEOTIDE SEQUENCE [LARGE SCALE GENOMIC DNA]</scope>
</reference>
<dbReference type="AlphaFoldDB" id="A0AAV2D9C3"/>